<dbReference type="SUPFAM" id="SSF50814">
    <property type="entry name" value="Lipocalins"/>
    <property type="match status" value="1"/>
</dbReference>
<dbReference type="SUPFAM" id="SSF51735">
    <property type="entry name" value="NAD(P)-binding Rossmann-fold domains"/>
    <property type="match status" value="1"/>
</dbReference>
<feature type="region of interest" description="Disordered" evidence="1">
    <location>
        <begin position="330"/>
        <end position="352"/>
    </location>
</feature>
<dbReference type="InterPro" id="IPR002347">
    <property type="entry name" value="SDR_fam"/>
</dbReference>
<dbReference type="InterPro" id="IPR052992">
    <property type="entry name" value="SDR_member_12"/>
</dbReference>
<dbReference type="EMBL" id="CAMXCT030000212">
    <property type="protein sequence ID" value="CAL4762871.1"/>
    <property type="molecule type" value="Genomic_DNA"/>
</dbReference>
<protein>
    <recommendedName>
        <fullName evidence="2">Lipocalin/cytosolic fatty-acid binding domain-containing protein</fullName>
    </recommendedName>
</protein>
<dbReference type="PANTHER" id="PTHR44656:SF7">
    <property type="entry name" value="DEHYDROGENASE_REDUCTASE SDR FAMILY MEMBER 12"/>
    <property type="match status" value="1"/>
</dbReference>
<dbReference type="EMBL" id="CAMXCT020000212">
    <property type="protein sequence ID" value="CAL1128934.1"/>
    <property type="molecule type" value="Genomic_DNA"/>
</dbReference>
<feature type="domain" description="Lipocalin/cytosolic fatty-acid binding" evidence="2">
    <location>
        <begin position="654"/>
        <end position="796"/>
    </location>
</feature>
<dbReference type="EMBL" id="CAMXCT010000212">
    <property type="protein sequence ID" value="CAI3975559.1"/>
    <property type="molecule type" value="Genomic_DNA"/>
</dbReference>
<dbReference type="InterPro" id="IPR036291">
    <property type="entry name" value="NAD(P)-bd_dom_sf"/>
</dbReference>
<keyword evidence="5" id="KW-1185">Reference proteome</keyword>
<evidence type="ECO:0000313" key="4">
    <source>
        <dbReference type="EMBL" id="CAL4762871.1"/>
    </source>
</evidence>
<evidence type="ECO:0000256" key="1">
    <source>
        <dbReference type="SAM" id="MobiDB-lite"/>
    </source>
</evidence>
<dbReference type="Pfam" id="PF00106">
    <property type="entry name" value="adh_short"/>
    <property type="match status" value="1"/>
</dbReference>
<dbReference type="OrthoDB" id="417891at2759"/>
<organism evidence="3">
    <name type="scientific">Cladocopium goreaui</name>
    <dbReference type="NCBI Taxonomy" id="2562237"/>
    <lineage>
        <taxon>Eukaryota</taxon>
        <taxon>Sar</taxon>
        <taxon>Alveolata</taxon>
        <taxon>Dinophyceae</taxon>
        <taxon>Suessiales</taxon>
        <taxon>Symbiodiniaceae</taxon>
        <taxon>Cladocopium</taxon>
    </lineage>
</organism>
<dbReference type="InterPro" id="IPR022272">
    <property type="entry name" value="Lipocalin_CS"/>
</dbReference>
<reference evidence="4 5" key="2">
    <citation type="submission" date="2024-05" db="EMBL/GenBank/DDBJ databases">
        <authorList>
            <person name="Chen Y."/>
            <person name="Shah S."/>
            <person name="Dougan E. K."/>
            <person name="Thang M."/>
            <person name="Chan C."/>
        </authorList>
    </citation>
    <scope>NUCLEOTIDE SEQUENCE [LARGE SCALE GENOMIC DNA]</scope>
</reference>
<evidence type="ECO:0000313" key="3">
    <source>
        <dbReference type="EMBL" id="CAI3975559.1"/>
    </source>
</evidence>
<dbReference type="Gene3D" id="3.40.50.720">
    <property type="entry name" value="NAD(P)-binding Rossmann-like Domain"/>
    <property type="match status" value="1"/>
</dbReference>
<dbReference type="Gene3D" id="2.40.128.20">
    <property type="match status" value="1"/>
</dbReference>
<sequence>MAISGTGVLGELVVPPSPLSCCDALALLCASRSFAEDRLKVVALYKWYCSFWVDSDVESSIELLPLWRQLLVSLQSVKLAKHPGGADRWQITSSEDLKIAVQALCAAEETEEPREKFLGSIRGLYGNHLFELRRRWDVQGHRSNMASCSLGNVRLETREGIIDVRLLCEMRRFQSLPGEAESRGVAFYMFPLCEAVGCLWDGTEQMPKLFCQSASPGIEMRSWDLYRFDGKPGASTRGAVSFAVDEDDLRAELRMEPSVPEGTHPDVADGDEVILEDDATLWNESSSDGPHCSHYRSVLESTAKAFQRFDAGEAVNFFFVLHGPRQLVLSPRDDAEDPEEEPAEPRTGANSGIGKEIAQFLATKGATLYMLCRSKDRAEAAREEILTAAAGDSSSRVHILLADCSLEADVRRCWDEFCAHRMKEGTDGVRLNGLVCNAGALANTKTMTSEEVEVTFAAHLLFGTYLLGKLAMPCLEATVDSRLVVVSSGGMYNTAFPKWEDATWTGTSKYDGQFAYAYAKRGQVLLCEEWAKSHPKVKVVSCHPGWTSTPGVDAAYGSSQSYLQPLRSLWQGAEGIIWLLVAEASKLQAGVFYLDREPQVKHMAGPFFTEGSATKNSPGEVADMMRLLEDWSEGRRDSATRLASAPLKAMERSIELSKFMGKWYVIANIPTYFDKGTSNNIENYSLDESGKTVMVDFTYKQGSSSKLLQQKAEVVNDACTQWAISPKIGVFIPLRLAYLVVDCAEDYSTCIIGVPDRRYLWIMARTPQIAEPTLDALIAKSRSLGFDDKEIVRVPQEVVIS</sequence>
<dbReference type="InterPro" id="IPR047202">
    <property type="entry name" value="Lipocalin_Blc-like_dom"/>
</dbReference>
<dbReference type="Proteomes" id="UP001152797">
    <property type="component" value="Unassembled WGS sequence"/>
</dbReference>
<dbReference type="InterPro" id="IPR012674">
    <property type="entry name" value="Calycin"/>
</dbReference>
<name>A0A9P1FFY3_9DINO</name>
<dbReference type="InterPro" id="IPR000566">
    <property type="entry name" value="Lipocln_cytosolic_FA-bd_dom"/>
</dbReference>
<comment type="caution">
    <text evidence="3">The sequence shown here is derived from an EMBL/GenBank/DDBJ whole genome shotgun (WGS) entry which is preliminary data.</text>
</comment>
<reference evidence="3" key="1">
    <citation type="submission" date="2022-10" db="EMBL/GenBank/DDBJ databases">
        <authorList>
            <person name="Chen Y."/>
            <person name="Dougan E. K."/>
            <person name="Chan C."/>
            <person name="Rhodes N."/>
            <person name="Thang M."/>
        </authorList>
    </citation>
    <scope>NUCLEOTIDE SEQUENCE</scope>
</reference>
<accession>A0A9P1FFY3</accession>
<gene>
    <name evidence="3" type="ORF">C1SCF055_LOCUS3861</name>
</gene>
<dbReference type="CDD" id="cd19438">
    <property type="entry name" value="lipocalin_Blc-like"/>
    <property type="match status" value="1"/>
</dbReference>
<proteinExistence type="predicted"/>
<dbReference type="PANTHER" id="PTHR44656">
    <property type="entry name" value="DEHYDROGENASE/REDUCTASE SDR FAMILY MEMBER 12"/>
    <property type="match status" value="1"/>
</dbReference>
<dbReference type="PROSITE" id="PS00213">
    <property type="entry name" value="LIPOCALIN"/>
    <property type="match status" value="1"/>
</dbReference>
<dbReference type="AlphaFoldDB" id="A0A9P1FFY3"/>
<evidence type="ECO:0000313" key="5">
    <source>
        <dbReference type="Proteomes" id="UP001152797"/>
    </source>
</evidence>
<evidence type="ECO:0000259" key="2">
    <source>
        <dbReference type="Pfam" id="PF08212"/>
    </source>
</evidence>
<dbReference type="Pfam" id="PF08212">
    <property type="entry name" value="Lipocalin_2"/>
    <property type="match status" value="1"/>
</dbReference>